<feature type="region of interest" description="Disordered" evidence="1">
    <location>
        <begin position="53"/>
        <end position="76"/>
    </location>
</feature>
<dbReference type="AlphaFoldDB" id="A0A5C3KNF9"/>
<evidence type="ECO:0000256" key="1">
    <source>
        <dbReference type="SAM" id="MobiDB-lite"/>
    </source>
</evidence>
<evidence type="ECO:0000313" key="3">
    <source>
        <dbReference type="Proteomes" id="UP000307440"/>
    </source>
</evidence>
<gene>
    <name evidence="2" type="ORF">FA15DRAFT_73148</name>
</gene>
<proteinExistence type="predicted"/>
<name>A0A5C3KNF9_COPMA</name>
<keyword evidence="3" id="KW-1185">Reference proteome</keyword>
<organism evidence="2 3">
    <name type="scientific">Coprinopsis marcescibilis</name>
    <name type="common">Agaric fungus</name>
    <name type="synonym">Psathyrella marcescibilis</name>
    <dbReference type="NCBI Taxonomy" id="230819"/>
    <lineage>
        <taxon>Eukaryota</taxon>
        <taxon>Fungi</taxon>
        <taxon>Dikarya</taxon>
        <taxon>Basidiomycota</taxon>
        <taxon>Agaricomycotina</taxon>
        <taxon>Agaricomycetes</taxon>
        <taxon>Agaricomycetidae</taxon>
        <taxon>Agaricales</taxon>
        <taxon>Agaricineae</taxon>
        <taxon>Psathyrellaceae</taxon>
        <taxon>Coprinopsis</taxon>
    </lineage>
</organism>
<dbReference type="EMBL" id="ML210264">
    <property type="protein sequence ID" value="TFK21565.1"/>
    <property type="molecule type" value="Genomic_DNA"/>
</dbReference>
<accession>A0A5C3KNF9</accession>
<sequence length="203" mass="22968">MSDKTDHTPQPPKHTSATDGAPKDREGMEFSDAISSNGITYQVGVKVLDAGDSPASASATTHVDIESEPHPSDDASHTVRAFRLGDSDWVPVEWPIETRHVYTPPDVFAETHIRFYTTKHDRYAWIYPYEVQVSTARPGKYMFRDAEGDEYSLHVTGATYFLGPNVVNLFHYNSKQPEIRAVRYQVFETDYADLLTDSAEMRY</sequence>
<reference evidence="2 3" key="1">
    <citation type="journal article" date="2019" name="Nat. Ecol. Evol.">
        <title>Megaphylogeny resolves global patterns of mushroom evolution.</title>
        <authorList>
            <person name="Varga T."/>
            <person name="Krizsan K."/>
            <person name="Foldi C."/>
            <person name="Dima B."/>
            <person name="Sanchez-Garcia M."/>
            <person name="Sanchez-Ramirez S."/>
            <person name="Szollosi G.J."/>
            <person name="Szarkandi J.G."/>
            <person name="Papp V."/>
            <person name="Albert L."/>
            <person name="Andreopoulos W."/>
            <person name="Angelini C."/>
            <person name="Antonin V."/>
            <person name="Barry K.W."/>
            <person name="Bougher N.L."/>
            <person name="Buchanan P."/>
            <person name="Buyck B."/>
            <person name="Bense V."/>
            <person name="Catcheside P."/>
            <person name="Chovatia M."/>
            <person name="Cooper J."/>
            <person name="Damon W."/>
            <person name="Desjardin D."/>
            <person name="Finy P."/>
            <person name="Geml J."/>
            <person name="Haridas S."/>
            <person name="Hughes K."/>
            <person name="Justo A."/>
            <person name="Karasinski D."/>
            <person name="Kautmanova I."/>
            <person name="Kiss B."/>
            <person name="Kocsube S."/>
            <person name="Kotiranta H."/>
            <person name="LaButti K.M."/>
            <person name="Lechner B.E."/>
            <person name="Liimatainen K."/>
            <person name="Lipzen A."/>
            <person name="Lukacs Z."/>
            <person name="Mihaltcheva S."/>
            <person name="Morgado L.N."/>
            <person name="Niskanen T."/>
            <person name="Noordeloos M.E."/>
            <person name="Ohm R.A."/>
            <person name="Ortiz-Santana B."/>
            <person name="Ovrebo C."/>
            <person name="Racz N."/>
            <person name="Riley R."/>
            <person name="Savchenko A."/>
            <person name="Shiryaev A."/>
            <person name="Soop K."/>
            <person name="Spirin V."/>
            <person name="Szebenyi C."/>
            <person name="Tomsovsky M."/>
            <person name="Tulloss R.E."/>
            <person name="Uehling J."/>
            <person name="Grigoriev I.V."/>
            <person name="Vagvolgyi C."/>
            <person name="Papp T."/>
            <person name="Martin F.M."/>
            <person name="Miettinen O."/>
            <person name="Hibbett D.S."/>
            <person name="Nagy L.G."/>
        </authorList>
    </citation>
    <scope>NUCLEOTIDE SEQUENCE [LARGE SCALE GENOMIC DNA]</scope>
    <source>
        <strain evidence="2 3">CBS 121175</strain>
    </source>
</reference>
<protein>
    <submittedName>
        <fullName evidence="2">Uncharacterized protein</fullName>
    </submittedName>
</protein>
<evidence type="ECO:0000313" key="2">
    <source>
        <dbReference type="EMBL" id="TFK21565.1"/>
    </source>
</evidence>
<dbReference type="Proteomes" id="UP000307440">
    <property type="component" value="Unassembled WGS sequence"/>
</dbReference>
<feature type="compositionally biased region" description="Basic and acidic residues" evidence="1">
    <location>
        <begin position="63"/>
        <end position="76"/>
    </location>
</feature>
<feature type="region of interest" description="Disordered" evidence="1">
    <location>
        <begin position="1"/>
        <end position="32"/>
    </location>
</feature>